<name>R0JCL1_ANAPL</name>
<dbReference type="Proteomes" id="UP000296049">
    <property type="component" value="Unassembled WGS sequence"/>
</dbReference>
<protein>
    <submittedName>
        <fullName evidence="1">Uncharacterized protein</fullName>
    </submittedName>
</protein>
<gene>
    <name evidence="1" type="ORF">Anapl_07787</name>
</gene>
<accession>R0JCL1</accession>
<reference evidence="2" key="1">
    <citation type="journal article" date="2013" name="Nat. Genet.">
        <title>The duck genome and transcriptome provide insight into an avian influenza virus reservoir species.</title>
        <authorList>
            <person name="Huang Y."/>
            <person name="Li Y."/>
            <person name="Burt D.W."/>
            <person name="Chen H."/>
            <person name="Zhang Y."/>
            <person name="Qian W."/>
            <person name="Kim H."/>
            <person name="Gan S."/>
            <person name="Zhao Y."/>
            <person name="Li J."/>
            <person name="Yi K."/>
            <person name="Feng H."/>
            <person name="Zhu P."/>
            <person name="Li B."/>
            <person name="Liu Q."/>
            <person name="Fairley S."/>
            <person name="Magor K.E."/>
            <person name="Du Z."/>
            <person name="Hu X."/>
            <person name="Goodman L."/>
            <person name="Tafer H."/>
            <person name="Vignal A."/>
            <person name="Lee T."/>
            <person name="Kim K.W."/>
            <person name="Sheng Z."/>
            <person name="An Y."/>
            <person name="Searle S."/>
            <person name="Herrero J."/>
            <person name="Groenen M.A."/>
            <person name="Crooijmans R.P."/>
            <person name="Faraut T."/>
            <person name="Cai Q."/>
            <person name="Webster R.G."/>
            <person name="Aldridge J.R."/>
            <person name="Warren W.C."/>
            <person name="Bartschat S."/>
            <person name="Kehr S."/>
            <person name="Marz M."/>
            <person name="Stadler P.F."/>
            <person name="Smith J."/>
            <person name="Kraus R.H."/>
            <person name="Zhao Y."/>
            <person name="Ren L."/>
            <person name="Fei J."/>
            <person name="Morisson M."/>
            <person name="Kaiser P."/>
            <person name="Griffin D.K."/>
            <person name="Rao M."/>
            <person name="Pitel F."/>
            <person name="Wang J."/>
            <person name="Li N."/>
        </authorList>
    </citation>
    <scope>NUCLEOTIDE SEQUENCE [LARGE SCALE GENOMIC DNA]</scope>
</reference>
<organism evidence="1 2">
    <name type="scientific">Anas platyrhynchos</name>
    <name type="common">Mallard</name>
    <name type="synonym">Anas boschas</name>
    <dbReference type="NCBI Taxonomy" id="8839"/>
    <lineage>
        <taxon>Eukaryota</taxon>
        <taxon>Metazoa</taxon>
        <taxon>Chordata</taxon>
        <taxon>Craniata</taxon>
        <taxon>Vertebrata</taxon>
        <taxon>Euteleostomi</taxon>
        <taxon>Archelosauria</taxon>
        <taxon>Archosauria</taxon>
        <taxon>Dinosauria</taxon>
        <taxon>Saurischia</taxon>
        <taxon>Theropoda</taxon>
        <taxon>Coelurosauria</taxon>
        <taxon>Aves</taxon>
        <taxon>Neognathae</taxon>
        <taxon>Galloanserae</taxon>
        <taxon>Anseriformes</taxon>
        <taxon>Anatidae</taxon>
        <taxon>Anatinae</taxon>
        <taxon>Anas</taxon>
    </lineage>
</organism>
<evidence type="ECO:0000313" key="2">
    <source>
        <dbReference type="Proteomes" id="UP000296049"/>
    </source>
</evidence>
<sequence>MWPHVATFLQQVQETEKLEIRKPGNCSFMGSSHFQPLQDETRTFDSNKCGCSWSWPATSIDSFLTSFKKPYNGKYCILKGKELVNLTGEAEVIIFSLVLKLSLRPCGEGNCSTQIHSGCTATAVSTSLAFASCRWVQMFPTQSSVQLSGIYLLLASWCDAAPSSGRSGRYVLTVLQKLDVNTLQYSSCASKSDFSWAQKLFLHQCSETGKVSGESAVPTLYLAAGFSLSVTVTESPGQENCCETLLNLCEQQHECWREFWTCSHAVSVSQPVPSSSSVHAFRSCQGFDLILYERSPPFGMCLE</sequence>
<dbReference type="EMBL" id="KB744477">
    <property type="protein sequence ID" value="EOA94975.1"/>
    <property type="molecule type" value="Genomic_DNA"/>
</dbReference>
<proteinExistence type="predicted"/>
<evidence type="ECO:0000313" key="1">
    <source>
        <dbReference type="EMBL" id="EOA94975.1"/>
    </source>
</evidence>
<dbReference type="AlphaFoldDB" id="R0JCL1"/>
<keyword evidence="2" id="KW-1185">Reference proteome</keyword>